<reference evidence="4 5" key="1">
    <citation type="submission" date="2024-10" db="EMBL/GenBank/DDBJ databases">
        <authorList>
            <person name="Ratan Roy A."/>
            <person name="Morales Sandoval P.H."/>
            <person name="De Los Santos Villalobos S."/>
            <person name="Chakraborty S."/>
            <person name="Mukherjee J."/>
        </authorList>
    </citation>
    <scope>NUCLEOTIDE SEQUENCE [LARGE SCALE GENOMIC DNA]</scope>
    <source>
        <strain evidence="4 5">S1</strain>
    </source>
</reference>
<evidence type="ECO:0000256" key="1">
    <source>
        <dbReference type="SAM" id="Coils"/>
    </source>
</evidence>
<feature type="region of interest" description="Disordered" evidence="2">
    <location>
        <begin position="521"/>
        <end position="575"/>
    </location>
</feature>
<dbReference type="EMBL" id="JBHZOL010000111">
    <property type="protein sequence ID" value="MFE4108453.1"/>
    <property type="molecule type" value="Genomic_DNA"/>
</dbReference>
<proteinExistence type="predicted"/>
<evidence type="ECO:0000256" key="2">
    <source>
        <dbReference type="SAM" id="MobiDB-lite"/>
    </source>
</evidence>
<dbReference type="RefSeq" id="WP_377968084.1">
    <property type="nucleotide sequence ID" value="NZ_JBHZOL010000111.1"/>
</dbReference>
<keyword evidence="1" id="KW-0175">Coiled coil</keyword>
<feature type="domain" description="Telomere resolvase ResT/TelK catalytic" evidence="3">
    <location>
        <begin position="119"/>
        <end position="287"/>
    </location>
</feature>
<name>A0ABW6IJQ5_9CYAN</name>
<comment type="caution">
    <text evidence="4">The sequence shown here is derived from an EMBL/GenBank/DDBJ whole genome shotgun (WGS) entry which is preliminary data.</text>
</comment>
<keyword evidence="5" id="KW-1185">Reference proteome</keyword>
<dbReference type="InterPro" id="IPR038280">
    <property type="entry name" value="ResT/TelK_cat_sf"/>
</dbReference>
<accession>A0ABW6IJQ5</accession>
<evidence type="ECO:0000313" key="5">
    <source>
        <dbReference type="Proteomes" id="UP001600165"/>
    </source>
</evidence>
<gene>
    <name evidence="4" type="ORF">ACFVKH_19410</name>
</gene>
<feature type="coiled-coil region" evidence="1">
    <location>
        <begin position="451"/>
        <end position="519"/>
    </location>
</feature>
<protein>
    <submittedName>
        <fullName evidence="4">Protelomerase family protein</fullName>
    </submittedName>
</protein>
<dbReference type="Pfam" id="PF16684">
    <property type="entry name" value="ResT-TelK_cat"/>
    <property type="match status" value="1"/>
</dbReference>
<organism evidence="4 5">
    <name type="scientific">Almyronema epifaneia S1</name>
    <dbReference type="NCBI Taxonomy" id="2991925"/>
    <lineage>
        <taxon>Bacteria</taxon>
        <taxon>Bacillati</taxon>
        <taxon>Cyanobacteriota</taxon>
        <taxon>Cyanophyceae</taxon>
        <taxon>Nodosilineales</taxon>
        <taxon>Nodosilineaceae</taxon>
        <taxon>Almyronema</taxon>
        <taxon>Almyronema epifaneia</taxon>
    </lineage>
</organism>
<evidence type="ECO:0000259" key="3">
    <source>
        <dbReference type="Pfam" id="PF16684"/>
    </source>
</evidence>
<sequence>MPSSQTLDENWLQAAESCGSTQWLKKFIRFYVAELQAGRLSAEEFAGELEQEFSSRMLTTPAQQKNYRSNVVQALKVFDPEHPAIALVSLSTEQYRILNDQQRERIADRETRFITSEAAEAIVERARALIGSAEWSEVGAGLAVLIGRRISEILISSFSLKSAWSLNFSQMAKRKETQDITIEIPTLAPAQEVLAAIQRLQQGLRTDELKLQGLSDRQAKQKVNNLYSGAIADKCHEHFSDLVPVRTDKDTLYTHIFRAVYATIAAHWYCPPSVPEHQFKAEIQGHFTITLDGKKLPNYAARSNYDDYAIGDGQGNRDGRLGIKLGQVPGLEVVEVFQQPRYHRTEAAVAEESPETEEVPEVASEQPDGMPIELHTQESPTMAKSDVAQPTTKRPSVYADDLERITNLMAQQGITGTTNDLFHAFLQEFEAKTAQEHRQEIKTAREFAQAINWFTQEIETLRQQYHALEQEHQKSASRPADTDEIAALKERNTQLEARNTELEAELEETRSQLNAIQDLLGGIRGGGRSKEEKPAAPATEKPVSKPAPTEEPVSRQPAKTPKTETVSRHSGQADSTDKVADVIDAIIKWNTAQERSDLRLRISFPSIRSLAVLVGASYLPAIKEVITEKEAEIEEIHERYMIGSRHNRSVQDKDAVLQAIARDYLGIPNWEEATYVN</sequence>
<dbReference type="Proteomes" id="UP001600165">
    <property type="component" value="Unassembled WGS sequence"/>
</dbReference>
<dbReference type="Gene3D" id="1.10.443.30">
    <property type="entry name" value="Telomere resolvase"/>
    <property type="match status" value="1"/>
</dbReference>
<evidence type="ECO:0000313" key="4">
    <source>
        <dbReference type="EMBL" id="MFE4108453.1"/>
    </source>
</evidence>
<feature type="region of interest" description="Disordered" evidence="2">
    <location>
        <begin position="346"/>
        <end position="367"/>
    </location>
</feature>
<dbReference type="InterPro" id="IPR032047">
    <property type="entry name" value="ResT/TelK_cat"/>
</dbReference>